<dbReference type="InterPro" id="IPR002881">
    <property type="entry name" value="DUF58"/>
</dbReference>
<proteinExistence type="predicted"/>
<dbReference type="PANTHER" id="PTHR34351">
    <property type="entry name" value="SLR1927 PROTEIN-RELATED"/>
    <property type="match status" value="1"/>
</dbReference>
<organism evidence="2 3">
    <name type="scientific">Novipirellula galeiformis</name>
    <dbReference type="NCBI Taxonomy" id="2528004"/>
    <lineage>
        <taxon>Bacteria</taxon>
        <taxon>Pseudomonadati</taxon>
        <taxon>Planctomycetota</taxon>
        <taxon>Planctomycetia</taxon>
        <taxon>Pirellulales</taxon>
        <taxon>Pirellulaceae</taxon>
        <taxon>Novipirellula</taxon>
    </lineage>
</organism>
<comment type="caution">
    <text evidence="2">The sequence shown here is derived from an EMBL/GenBank/DDBJ whole genome shotgun (WGS) entry which is preliminary data.</text>
</comment>
<dbReference type="Proteomes" id="UP000316304">
    <property type="component" value="Unassembled WGS sequence"/>
</dbReference>
<name>A0A5C6CLL4_9BACT</name>
<dbReference type="AlphaFoldDB" id="A0A5C6CLL4"/>
<dbReference type="OrthoDB" id="9789943at2"/>
<dbReference type="PANTHER" id="PTHR34351:SF2">
    <property type="entry name" value="DUF58 DOMAIN-CONTAINING PROTEIN"/>
    <property type="match status" value="1"/>
</dbReference>
<dbReference type="Pfam" id="PF01882">
    <property type="entry name" value="DUF58"/>
    <property type="match status" value="1"/>
</dbReference>
<evidence type="ECO:0000313" key="2">
    <source>
        <dbReference type="EMBL" id="TWU24334.1"/>
    </source>
</evidence>
<keyword evidence="3" id="KW-1185">Reference proteome</keyword>
<gene>
    <name evidence="2" type="ORF">Pla52o_22610</name>
</gene>
<reference evidence="2 3" key="1">
    <citation type="submission" date="2019-02" db="EMBL/GenBank/DDBJ databases">
        <title>Deep-cultivation of Planctomycetes and their phenomic and genomic characterization uncovers novel biology.</title>
        <authorList>
            <person name="Wiegand S."/>
            <person name="Jogler M."/>
            <person name="Boedeker C."/>
            <person name="Pinto D."/>
            <person name="Vollmers J."/>
            <person name="Rivas-Marin E."/>
            <person name="Kohn T."/>
            <person name="Peeters S.H."/>
            <person name="Heuer A."/>
            <person name="Rast P."/>
            <person name="Oberbeckmann S."/>
            <person name="Bunk B."/>
            <person name="Jeske O."/>
            <person name="Meyerdierks A."/>
            <person name="Storesund J.E."/>
            <person name="Kallscheuer N."/>
            <person name="Luecker S."/>
            <person name="Lage O.M."/>
            <person name="Pohl T."/>
            <person name="Merkel B.J."/>
            <person name="Hornburger P."/>
            <person name="Mueller R.-W."/>
            <person name="Bruemmer F."/>
            <person name="Labrenz M."/>
            <person name="Spormann A.M."/>
            <person name="Op Den Camp H."/>
            <person name="Overmann J."/>
            <person name="Amann R."/>
            <person name="Jetten M.S.M."/>
            <person name="Mascher T."/>
            <person name="Medema M.H."/>
            <person name="Devos D.P."/>
            <person name="Kaster A.-K."/>
            <person name="Ovreas L."/>
            <person name="Rohde M."/>
            <person name="Galperin M.Y."/>
            <person name="Jogler C."/>
        </authorList>
    </citation>
    <scope>NUCLEOTIDE SEQUENCE [LARGE SCALE GENOMIC DNA]</scope>
    <source>
        <strain evidence="2 3">Pla52o</strain>
    </source>
</reference>
<protein>
    <recommendedName>
        <fullName evidence="1">DUF58 domain-containing protein</fullName>
    </recommendedName>
</protein>
<evidence type="ECO:0000259" key="1">
    <source>
        <dbReference type="Pfam" id="PF01882"/>
    </source>
</evidence>
<evidence type="ECO:0000313" key="3">
    <source>
        <dbReference type="Proteomes" id="UP000316304"/>
    </source>
</evidence>
<dbReference type="EMBL" id="SJPT01000003">
    <property type="protein sequence ID" value="TWU24334.1"/>
    <property type="molecule type" value="Genomic_DNA"/>
</dbReference>
<accession>A0A5C6CLL4</accession>
<sequence length="436" mass="47652">MIAGICAMLLVGMLFGASLWVLAAIATAILVGANWFLANTWTDSTIAVRRSGNVEHKIGSQFEVEVTITNRSRLPVLWVLVEDLLPRNAIQPGTVSTAALAIDGDRLDVMMLWGGESKSLHYEVTCRRRGYFQIGPTVLETGDLMGMYRRYRLGAEPQYVTVLPNVVPLSRYDIGSRRPIGEIRMRENVMDDPTRLRGIRRWQTGDPLRSVHWAATARTGTLHSKIYEPSSIAGATLVLDLHVATNPSEHEPVRSDLAISAAASIAHALHDAGEPFGLVSNGRDAADRIRTEGWVGDDRVRDVVKDAASMQSESDRLMPVTQMATRGPVALREMIRTLARLERTDGLTLAELLVEAEAKISSETTVLVILQRCSPESLAALIGLSRRGRAVAVIVNTMDINDYSAAAGPLIANRIPTFHLASAEAVSDVCREVMTR</sequence>
<feature type="domain" description="DUF58" evidence="1">
    <location>
        <begin position="199"/>
        <end position="310"/>
    </location>
</feature>